<protein>
    <submittedName>
        <fullName evidence="8">Site-specific integrase</fullName>
    </submittedName>
</protein>
<dbReference type="PANTHER" id="PTHR30629">
    <property type="entry name" value="PROPHAGE INTEGRASE"/>
    <property type="match status" value="1"/>
</dbReference>
<dbReference type="InterPro" id="IPR038488">
    <property type="entry name" value="Integrase_DNA-bd_sf"/>
</dbReference>
<keyword evidence="4" id="KW-0233">DNA recombination</keyword>
<dbReference type="InterPro" id="IPR050808">
    <property type="entry name" value="Phage_Integrase"/>
</dbReference>
<evidence type="ECO:0000259" key="6">
    <source>
        <dbReference type="PROSITE" id="PS51898"/>
    </source>
</evidence>
<gene>
    <name evidence="8" type="ORF">D1H98_04155</name>
</gene>
<dbReference type="Pfam" id="PF13356">
    <property type="entry name" value="Arm-DNA-bind_3"/>
    <property type="match status" value="1"/>
</dbReference>
<feature type="domain" description="Tyr recombinase" evidence="6">
    <location>
        <begin position="198"/>
        <end position="380"/>
    </location>
</feature>
<dbReference type="RefSeq" id="WP_011212714.1">
    <property type="nucleotide sequence ID" value="NZ_CP021281.1"/>
</dbReference>
<evidence type="ECO:0000256" key="5">
    <source>
        <dbReference type="PROSITE-ProRule" id="PRU01248"/>
    </source>
</evidence>
<reference evidence="8 9" key="1">
    <citation type="submission" date="2018-08" db="EMBL/GenBank/DDBJ databases">
        <title>Genome Sequences of Legionella pneumophila subsp. pneumophila Isolates, Recovered from a Drinking Water System in a Large Builging.</title>
        <authorList>
            <person name="Gomez-Alvarez V."/>
            <person name="Boczek L."/>
            <person name="King D."/>
            <person name="Pemberton A."/>
            <person name="Pfaller S."/>
            <person name="Rodgers M."/>
            <person name="Santodomingo J."/>
            <person name="Revetta R."/>
        </authorList>
    </citation>
    <scope>NUCLEOTIDE SEQUENCE [LARGE SCALE GENOMIC DNA]</scope>
    <source>
        <strain evidence="8 9">L01C.1</strain>
    </source>
</reference>
<dbReference type="PROSITE" id="PS51900">
    <property type="entry name" value="CB"/>
    <property type="match status" value="1"/>
</dbReference>
<evidence type="ECO:0000256" key="3">
    <source>
        <dbReference type="ARBA" id="ARBA00023125"/>
    </source>
</evidence>
<dbReference type="InterPro" id="IPR013762">
    <property type="entry name" value="Integrase-like_cat_sf"/>
</dbReference>
<keyword evidence="3 5" id="KW-0238">DNA-binding</keyword>
<dbReference type="Proteomes" id="UP000277145">
    <property type="component" value="Unassembled WGS sequence"/>
</dbReference>
<dbReference type="CDD" id="cd00801">
    <property type="entry name" value="INT_P4_C"/>
    <property type="match status" value="1"/>
</dbReference>
<evidence type="ECO:0000256" key="4">
    <source>
        <dbReference type="ARBA" id="ARBA00023172"/>
    </source>
</evidence>
<dbReference type="GO" id="GO:0003677">
    <property type="term" value="F:DNA binding"/>
    <property type="evidence" value="ECO:0007669"/>
    <property type="project" value="UniProtKB-UniRule"/>
</dbReference>
<dbReference type="InterPro" id="IPR044068">
    <property type="entry name" value="CB"/>
</dbReference>
<dbReference type="Gene3D" id="1.10.150.130">
    <property type="match status" value="1"/>
</dbReference>
<dbReference type="AlphaFoldDB" id="A0A3A6WFP9"/>
<evidence type="ECO:0000313" key="8">
    <source>
        <dbReference type="EMBL" id="RJY33996.1"/>
    </source>
</evidence>
<accession>A0A3A6WFP9</accession>
<dbReference type="Gene3D" id="3.30.160.390">
    <property type="entry name" value="Integrase, DNA-binding domain"/>
    <property type="match status" value="1"/>
</dbReference>
<dbReference type="InterPro" id="IPR010998">
    <property type="entry name" value="Integrase_recombinase_N"/>
</dbReference>
<feature type="domain" description="Core-binding (CB)" evidence="7">
    <location>
        <begin position="94"/>
        <end position="174"/>
    </location>
</feature>
<evidence type="ECO:0000256" key="1">
    <source>
        <dbReference type="ARBA" id="ARBA00008857"/>
    </source>
</evidence>
<dbReference type="Pfam" id="PF22022">
    <property type="entry name" value="Phage_int_M"/>
    <property type="match status" value="1"/>
</dbReference>
<sequence length="406" mass="46764">MKFTDTYIRNLKPQQKWFEQIEFSGLGIRVMPGGGKSWIFRFTFDGKRYKMTLGKYPGIGLKEARELMLDAEHLKEQGINPIEYAKQQQAKSDNTVKKLAFSWYTQYVEKHLKRPLTVKKQIDGDIINLLGDRVLDELETKDITEALDKIVKRGASVHANRVLSSLKQMFGYAVSRGTMSTNPASNIRARDIGGHEKPRERVLSLDEIKSLWLFLDSKDSQMAPQTRIAIKIILLTGVRTAELRLAQWSEINFDDSLWTIPAMHSKASIVHKVHLSDLTKQLLQQLKSISRSDYVLTGADYRQPLTENALPRAIKRIQERLGIPEWTAHDLRRTFATQLGETLQVDPVVIEKCLGHKMPRIMATYNCNEMLPQRREALERWAVCIENMMQDNVVYINKLLQNERSL</sequence>
<dbReference type="PROSITE" id="PS51898">
    <property type="entry name" value="TYR_RECOMBINASE"/>
    <property type="match status" value="1"/>
</dbReference>
<proteinExistence type="inferred from homology"/>
<dbReference type="EMBL" id="QWDR01000001">
    <property type="protein sequence ID" value="RJY33996.1"/>
    <property type="molecule type" value="Genomic_DNA"/>
</dbReference>
<keyword evidence="2" id="KW-0229">DNA integration</keyword>
<dbReference type="InterPro" id="IPR011010">
    <property type="entry name" value="DNA_brk_join_enz"/>
</dbReference>
<dbReference type="InterPro" id="IPR053876">
    <property type="entry name" value="Phage_int_M"/>
</dbReference>
<dbReference type="SUPFAM" id="SSF56349">
    <property type="entry name" value="DNA breaking-rejoining enzymes"/>
    <property type="match status" value="1"/>
</dbReference>
<evidence type="ECO:0000259" key="7">
    <source>
        <dbReference type="PROSITE" id="PS51900"/>
    </source>
</evidence>
<organism evidence="8 9">
    <name type="scientific">Legionella pneumophila subsp. pneumophila</name>
    <dbReference type="NCBI Taxonomy" id="91891"/>
    <lineage>
        <taxon>Bacteria</taxon>
        <taxon>Pseudomonadati</taxon>
        <taxon>Pseudomonadota</taxon>
        <taxon>Gammaproteobacteria</taxon>
        <taxon>Legionellales</taxon>
        <taxon>Legionellaceae</taxon>
        <taxon>Legionella</taxon>
    </lineage>
</organism>
<dbReference type="GO" id="GO:0015074">
    <property type="term" value="P:DNA integration"/>
    <property type="evidence" value="ECO:0007669"/>
    <property type="project" value="UniProtKB-KW"/>
</dbReference>
<name>A0A3A6WFP9_LEGPN</name>
<dbReference type="Pfam" id="PF00589">
    <property type="entry name" value="Phage_integrase"/>
    <property type="match status" value="1"/>
</dbReference>
<dbReference type="Gene3D" id="1.10.443.10">
    <property type="entry name" value="Intergrase catalytic core"/>
    <property type="match status" value="1"/>
</dbReference>
<dbReference type="GO" id="GO:0006310">
    <property type="term" value="P:DNA recombination"/>
    <property type="evidence" value="ECO:0007669"/>
    <property type="project" value="UniProtKB-KW"/>
</dbReference>
<dbReference type="PANTHER" id="PTHR30629:SF2">
    <property type="entry name" value="PROPHAGE INTEGRASE INTS-RELATED"/>
    <property type="match status" value="1"/>
</dbReference>
<evidence type="ECO:0000256" key="2">
    <source>
        <dbReference type="ARBA" id="ARBA00022908"/>
    </source>
</evidence>
<comment type="similarity">
    <text evidence="1">Belongs to the 'phage' integrase family.</text>
</comment>
<dbReference type="InterPro" id="IPR025166">
    <property type="entry name" value="Integrase_DNA_bind_dom"/>
</dbReference>
<evidence type="ECO:0000313" key="9">
    <source>
        <dbReference type="Proteomes" id="UP000277145"/>
    </source>
</evidence>
<dbReference type="InterPro" id="IPR002104">
    <property type="entry name" value="Integrase_catalytic"/>
</dbReference>
<comment type="caution">
    <text evidence="8">The sequence shown here is derived from an EMBL/GenBank/DDBJ whole genome shotgun (WGS) entry which is preliminary data.</text>
</comment>